<comment type="caution">
    <text evidence="2">The sequence shown here is derived from an EMBL/GenBank/DDBJ whole genome shotgun (WGS) entry which is preliminary data.</text>
</comment>
<feature type="region of interest" description="Disordered" evidence="1">
    <location>
        <begin position="131"/>
        <end position="152"/>
    </location>
</feature>
<reference evidence="2 3" key="2">
    <citation type="submission" date="2016-08" db="EMBL/GenBank/DDBJ databases">
        <title>Pervasive Adenine N6-methylation of Active Genes in Fungi.</title>
        <authorList>
            <consortium name="DOE Joint Genome Institute"/>
            <person name="Mondo S.J."/>
            <person name="Dannebaum R.O."/>
            <person name="Kuo R.C."/>
            <person name="Labutti K."/>
            <person name="Haridas S."/>
            <person name="Kuo A."/>
            <person name="Salamov A."/>
            <person name="Ahrendt S.R."/>
            <person name="Lipzen A."/>
            <person name="Sullivan W."/>
            <person name="Andreopoulos W.B."/>
            <person name="Clum A."/>
            <person name="Lindquist E."/>
            <person name="Daum C."/>
            <person name="Ramamoorthy G.K."/>
            <person name="Gryganskyi A."/>
            <person name="Culley D."/>
            <person name="Magnuson J.K."/>
            <person name="James T.Y."/>
            <person name="O'Malley M.A."/>
            <person name="Stajich J.E."/>
            <person name="Spatafora J.W."/>
            <person name="Visel A."/>
            <person name="Grigoriev I.V."/>
        </authorList>
    </citation>
    <scope>NUCLEOTIDE SEQUENCE [LARGE SCALE GENOMIC DNA]</scope>
    <source>
        <strain evidence="3">finn</strain>
    </source>
</reference>
<sequence>MSAINEEEINEVLTKKESIEEVENDISTEPKTEPIEVIAEGENMEIIEEKKNSKEDLIDTNAIEESEQIATDYIDDVPQQDEMNIDNPEEMNDEPVLINDQPTLYNNEPMLINDQPTLYNNEPMLINDVKEDPEISHMKGGSKKTSQTQLGI</sequence>
<name>A0A1Y1V1T9_9FUNG</name>
<feature type="compositionally biased region" description="Acidic residues" evidence="1">
    <location>
        <begin position="74"/>
        <end position="93"/>
    </location>
</feature>
<keyword evidence="3" id="KW-1185">Reference proteome</keyword>
<dbReference type="Proteomes" id="UP000193719">
    <property type="component" value="Unassembled WGS sequence"/>
</dbReference>
<feature type="compositionally biased region" description="Acidic residues" evidence="1">
    <location>
        <begin position="1"/>
        <end position="10"/>
    </location>
</feature>
<reference evidence="2 3" key="1">
    <citation type="submission" date="2016-08" db="EMBL/GenBank/DDBJ databases">
        <title>Genomes of anaerobic fungi encode conserved fungal cellulosomes for biomass hydrolysis.</title>
        <authorList>
            <consortium name="DOE Joint Genome Institute"/>
            <person name="Haitjema C.H."/>
            <person name="Gilmore S.P."/>
            <person name="Henske J.K."/>
            <person name="Solomon K.V."/>
            <person name="De Groot R."/>
            <person name="Kuo A."/>
            <person name="Mondo S.J."/>
            <person name="Salamov A.A."/>
            <person name="Labutti K."/>
            <person name="Zhao Z."/>
            <person name="Chiniquy J."/>
            <person name="Barry K."/>
            <person name="Brewer H.M."/>
            <person name="Purvine S.O."/>
            <person name="Wright A.T."/>
            <person name="Boxma B."/>
            <person name="Van Alen T."/>
            <person name="Hackstein J.H."/>
            <person name="Baker S.E."/>
            <person name="Grigoriev I.V."/>
            <person name="O'Malley M.A."/>
        </authorList>
    </citation>
    <scope>NUCLEOTIDE SEQUENCE [LARGE SCALE GENOMIC DNA]</scope>
    <source>
        <strain evidence="3">finn</strain>
    </source>
</reference>
<evidence type="ECO:0000313" key="2">
    <source>
        <dbReference type="EMBL" id="ORX44663.1"/>
    </source>
</evidence>
<protein>
    <submittedName>
        <fullName evidence="2">Uncharacterized protein</fullName>
    </submittedName>
</protein>
<evidence type="ECO:0000313" key="3">
    <source>
        <dbReference type="Proteomes" id="UP000193719"/>
    </source>
</evidence>
<feature type="region of interest" description="Disordered" evidence="1">
    <location>
        <begin position="1"/>
        <end position="31"/>
    </location>
</feature>
<evidence type="ECO:0000256" key="1">
    <source>
        <dbReference type="SAM" id="MobiDB-lite"/>
    </source>
</evidence>
<feature type="compositionally biased region" description="Polar residues" evidence="1">
    <location>
        <begin position="143"/>
        <end position="152"/>
    </location>
</feature>
<dbReference type="EMBL" id="MCFH01000044">
    <property type="protein sequence ID" value="ORX44663.1"/>
    <property type="molecule type" value="Genomic_DNA"/>
</dbReference>
<proteinExistence type="predicted"/>
<feature type="region of interest" description="Disordered" evidence="1">
    <location>
        <begin position="74"/>
        <end position="95"/>
    </location>
</feature>
<dbReference type="AlphaFoldDB" id="A0A1Y1V1T9"/>
<accession>A0A1Y1V1T9</accession>
<gene>
    <name evidence="2" type="ORF">BCR36DRAFT_373138</name>
</gene>
<organism evidence="2 3">
    <name type="scientific">Piromyces finnis</name>
    <dbReference type="NCBI Taxonomy" id="1754191"/>
    <lineage>
        <taxon>Eukaryota</taxon>
        <taxon>Fungi</taxon>
        <taxon>Fungi incertae sedis</taxon>
        <taxon>Chytridiomycota</taxon>
        <taxon>Chytridiomycota incertae sedis</taxon>
        <taxon>Neocallimastigomycetes</taxon>
        <taxon>Neocallimastigales</taxon>
        <taxon>Neocallimastigaceae</taxon>
        <taxon>Piromyces</taxon>
    </lineage>
</organism>